<sequence>MNSRTLIHALWCFALCVACTFIQIPSGNGSYSSSSKCSYPAVYNFGDSNSDTGVVYAAFAGLQSPGGISFFGNLSGRASDGRLIIDFITEELEIPYLSAYLNSIGSNYRHGANFAAGGASIRPVYGFSPFYLGMQVAQFIQLQSHIENLLNQFSSNRTEPPFKSYLPRPEDFSKALYTIDIGQNDLGFGLMHTSEEEVLRSIPEMMRNFTYDVQVLYDVGARVFRIHNTGPIGCLPTSSIFYEPKKGNLDANGCVIPHNKIAQEFNRQLKDQVFQLRRNLPKAKFTYVDVYTAKYELISNASKQGFVNPLEVCCGSYYGYRIDCGKKAVVNGTVYGNPCKNPSQHISWDGVHYTQAANKWVAKHIRDGSLSDPPVPIGQACL</sequence>
<evidence type="ECO:0000256" key="2">
    <source>
        <dbReference type="ARBA" id="ARBA00022729"/>
    </source>
</evidence>
<proteinExistence type="evidence at transcript level"/>
<reference evidence="6" key="1">
    <citation type="submission" date="2012-05" db="EMBL/GenBank/DDBJ databases">
        <authorList>
            <person name="Krishnakumar V."/>
            <person name="Cheung F."/>
            <person name="Xiao Y."/>
            <person name="Chan A."/>
            <person name="Moskal W.A."/>
            <person name="Town C.D."/>
        </authorList>
    </citation>
    <scope>NUCLEOTIDE SEQUENCE</scope>
</reference>
<dbReference type="Gene3D" id="3.40.50.1110">
    <property type="entry name" value="SGNH hydrolase"/>
    <property type="match status" value="1"/>
</dbReference>
<evidence type="ECO:0000256" key="5">
    <source>
        <dbReference type="SAM" id="SignalP"/>
    </source>
</evidence>
<dbReference type="GO" id="GO:0016788">
    <property type="term" value="F:hydrolase activity, acting on ester bonds"/>
    <property type="evidence" value="ECO:0007669"/>
    <property type="project" value="InterPro"/>
</dbReference>
<dbReference type="Pfam" id="PF00657">
    <property type="entry name" value="Lipase_GDSL"/>
    <property type="match status" value="1"/>
</dbReference>
<dbReference type="EMBL" id="BT135210">
    <property type="protein sequence ID" value="AFK35005.1"/>
    <property type="molecule type" value="mRNA"/>
</dbReference>
<feature type="chain" id="PRO_5003678669" description="Alpha-L-fucosidase" evidence="5">
    <location>
        <begin position="19"/>
        <end position="382"/>
    </location>
</feature>
<feature type="signal peptide" evidence="5">
    <location>
        <begin position="1"/>
        <end position="18"/>
    </location>
</feature>
<dbReference type="InterPro" id="IPR035669">
    <property type="entry name" value="SGNH_plant_lipase-like"/>
</dbReference>
<keyword evidence="3" id="KW-0378">Hydrolase</keyword>
<evidence type="ECO:0000313" key="6">
    <source>
        <dbReference type="EMBL" id="AFK35005.1"/>
    </source>
</evidence>
<dbReference type="PANTHER" id="PTHR22835">
    <property type="entry name" value="ZINC FINGER FYVE DOMAIN CONTAINING PROTEIN"/>
    <property type="match status" value="1"/>
</dbReference>
<keyword evidence="4" id="KW-0325">Glycoprotein</keyword>
<dbReference type="AlphaFoldDB" id="I3S413"/>
<dbReference type="PANTHER" id="PTHR22835:SF555">
    <property type="entry name" value="GDSL-LIKE LIPASE_ACYLHYDROLASE"/>
    <property type="match status" value="1"/>
</dbReference>
<evidence type="ECO:0008006" key="7">
    <source>
        <dbReference type="Google" id="ProtNLM"/>
    </source>
</evidence>
<evidence type="ECO:0000256" key="3">
    <source>
        <dbReference type="ARBA" id="ARBA00022801"/>
    </source>
</evidence>
<accession>I3S413</accession>
<evidence type="ECO:0000256" key="4">
    <source>
        <dbReference type="ARBA" id="ARBA00023180"/>
    </source>
</evidence>
<organism evidence="6">
    <name type="scientific">Lotus japonicus</name>
    <name type="common">Lotus corniculatus var. japonicus</name>
    <dbReference type="NCBI Taxonomy" id="34305"/>
    <lineage>
        <taxon>Eukaryota</taxon>
        <taxon>Viridiplantae</taxon>
        <taxon>Streptophyta</taxon>
        <taxon>Embryophyta</taxon>
        <taxon>Tracheophyta</taxon>
        <taxon>Spermatophyta</taxon>
        <taxon>Magnoliopsida</taxon>
        <taxon>eudicotyledons</taxon>
        <taxon>Gunneridae</taxon>
        <taxon>Pentapetalae</taxon>
        <taxon>rosids</taxon>
        <taxon>fabids</taxon>
        <taxon>Fabales</taxon>
        <taxon>Fabaceae</taxon>
        <taxon>Papilionoideae</taxon>
        <taxon>50 kb inversion clade</taxon>
        <taxon>NPAAA clade</taxon>
        <taxon>Hologalegina</taxon>
        <taxon>robinioid clade</taxon>
        <taxon>Loteae</taxon>
        <taxon>Lotus</taxon>
    </lineage>
</organism>
<dbReference type="InterPro" id="IPR036514">
    <property type="entry name" value="SGNH_hydro_sf"/>
</dbReference>
<comment type="similarity">
    <text evidence="1">Belongs to the 'GDSL' lipolytic enzyme family.</text>
</comment>
<protein>
    <recommendedName>
        <fullName evidence="7">Alpha-L-fucosidase</fullName>
    </recommendedName>
</protein>
<name>I3S413_LOTJA</name>
<dbReference type="InterPro" id="IPR001087">
    <property type="entry name" value="GDSL"/>
</dbReference>
<keyword evidence="2 5" id="KW-0732">Signal</keyword>
<dbReference type="SUPFAM" id="SSF52266">
    <property type="entry name" value="SGNH hydrolase"/>
    <property type="match status" value="1"/>
</dbReference>
<evidence type="ECO:0000256" key="1">
    <source>
        <dbReference type="ARBA" id="ARBA00008668"/>
    </source>
</evidence>
<dbReference type="CDD" id="cd01837">
    <property type="entry name" value="SGNH_plant_lipase_like"/>
    <property type="match status" value="1"/>
</dbReference>